<evidence type="ECO:0000259" key="5">
    <source>
        <dbReference type="Pfam" id="PF08386"/>
    </source>
</evidence>
<dbReference type="EMBL" id="BKBA01000007">
    <property type="protein sequence ID" value="GEQ13583.1"/>
    <property type="molecule type" value="Genomic_DNA"/>
</dbReference>
<gene>
    <name evidence="6" type="ORF">KLO01_16300</name>
</gene>
<evidence type="ECO:0000313" key="7">
    <source>
        <dbReference type="Proteomes" id="UP000321793"/>
    </source>
</evidence>
<dbReference type="OrthoDB" id="3252468at2"/>
<evidence type="ECO:0000256" key="1">
    <source>
        <dbReference type="ARBA" id="ARBA00010088"/>
    </source>
</evidence>
<protein>
    <submittedName>
        <fullName evidence="6">Alpha/beta hydrolase</fullName>
    </submittedName>
</protein>
<evidence type="ECO:0000256" key="2">
    <source>
        <dbReference type="ARBA" id="ARBA00022729"/>
    </source>
</evidence>
<feature type="domain" description="Peptidase S33 tripeptidyl aminopeptidase-like C-terminal" evidence="5">
    <location>
        <begin position="415"/>
        <end position="513"/>
    </location>
</feature>
<dbReference type="InterPro" id="IPR029058">
    <property type="entry name" value="AB_hydrolase_fold"/>
</dbReference>
<dbReference type="PANTHER" id="PTHR43248">
    <property type="entry name" value="2-SUCCINYL-6-HYDROXY-2,4-CYCLOHEXADIENE-1-CARBOXYLATE SYNTHASE"/>
    <property type="match status" value="1"/>
</dbReference>
<dbReference type="RefSeq" id="WP_147063991.1">
    <property type="nucleotide sequence ID" value="NZ_BAABDN010000001.1"/>
</dbReference>
<keyword evidence="2 4" id="KW-0732">Signal</keyword>
<name>A0A512T076_9MICO</name>
<dbReference type="Gene3D" id="3.40.50.1820">
    <property type="entry name" value="alpha/beta hydrolase"/>
    <property type="match status" value="1"/>
</dbReference>
<comment type="caution">
    <text evidence="6">The sequence shown here is derived from an EMBL/GenBank/DDBJ whole genome shotgun (WGS) entry which is preliminary data.</text>
</comment>
<keyword evidence="7" id="KW-1185">Reference proteome</keyword>
<evidence type="ECO:0000313" key="6">
    <source>
        <dbReference type="EMBL" id="GEQ13583.1"/>
    </source>
</evidence>
<dbReference type="Proteomes" id="UP000321793">
    <property type="component" value="Unassembled WGS sequence"/>
</dbReference>
<dbReference type="SUPFAM" id="SSF53474">
    <property type="entry name" value="alpha/beta-Hydrolases"/>
    <property type="match status" value="1"/>
</dbReference>
<dbReference type="PANTHER" id="PTHR43248:SF29">
    <property type="entry name" value="TRIPEPTIDYL AMINOPEPTIDASE"/>
    <property type="match status" value="1"/>
</dbReference>
<organism evidence="6 7">
    <name type="scientific">Knoellia locipacati</name>
    <dbReference type="NCBI Taxonomy" id="882824"/>
    <lineage>
        <taxon>Bacteria</taxon>
        <taxon>Bacillati</taxon>
        <taxon>Actinomycetota</taxon>
        <taxon>Actinomycetes</taxon>
        <taxon>Micrococcales</taxon>
        <taxon>Intrasporangiaceae</taxon>
        <taxon>Knoellia</taxon>
    </lineage>
</organism>
<dbReference type="GO" id="GO:0016787">
    <property type="term" value="F:hydrolase activity"/>
    <property type="evidence" value="ECO:0007669"/>
    <property type="project" value="UniProtKB-KW"/>
</dbReference>
<feature type="chain" id="PRO_5039598056" evidence="4">
    <location>
        <begin position="35"/>
        <end position="517"/>
    </location>
</feature>
<dbReference type="InterPro" id="IPR051601">
    <property type="entry name" value="Serine_prot/Carboxylest_S33"/>
</dbReference>
<evidence type="ECO:0000256" key="4">
    <source>
        <dbReference type="SAM" id="SignalP"/>
    </source>
</evidence>
<proteinExistence type="inferred from homology"/>
<accession>A0A512T076</accession>
<evidence type="ECO:0000256" key="3">
    <source>
        <dbReference type="ARBA" id="ARBA00022801"/>
    </source>
</evidence>
<feature type="signal peptide" evidence="4">
    <location>
        <begin position="1"/>
        <end position="34"/>
    </location>
</feature>
<dbReference type="Pfam" id="PF08386">
    <property type="entry name" value="Abhydrolase_4"/>
    <property type="match status" value="1"/>
</dbReference>
<dbReference type="AlphaFoldDB" id="A0A512T076"/>
<dbReference type="PROSITE" id="PS51257">
    <property type="entry name" value="PROKAR_LIPOPROTEIN"/>
    <property type="match status" value="1"/>
</dbReference>
<sequence>MRSAIRAHRGGRLACPVPASVVAASLAVACLAVASLAACTPADHQDSSLAWSSCGSTVDTKALGVPVEQMARLDLSCAGLTVPLDRTGATSGEVEVRLLRISRRSDEARPPLLLIAGGPGQSGVDNAAVLVGWLPGEILDSFDVIGFDPRGVGRSDPIACVGRRPETPILDLSTDAGYAAATTVARSWAQECSTTLGERARHYSTTATAEDIEAIRFALGVDRLRYVGWSYGAKLGAEYARLHADRVEAAVLDAPTDPDVAWTEMIRRQVDGFESAFGRFADWCEGRSECAALGDVRAFVPALVRRAEQSPITSLRRSDLTGTTGSDVVDGVVAALYDDARWPDLAATLTESAAGDSGGLRALAEATVRPRPEGDEPPDTQAQAQYVINCNDTDDDPTEVEVRTAAARLVRDDPTFGAWGSFNLLGCAFWDVPRTPLPPSSAATPRPLLVVGTRHDPATPYVGAERMTDLLGHAVLLSWEGEGHTAFGRSRCIGEYVVDYLVDLRVPAVGTTCPAGA</sequence>
<dbReference type="InterPro" id="IPR013595">
    <property type="entry name" value="Pept_S33_TAP-like_C"/>
</dbReference>
<reference evidence="6 7" key="1">
    <citation type="submission" date="2019-07" db="EMBL/GenBank/DDBJ databases">
        <title>Whole genome shotgun sequence of Knoellia locipacati NBRC 109775.</title>
        <authorList>
            <person name="Hosoyama A."/>
            <person name="Uohara A."/>
            <person name="Ohji S."/>
            <person name="Ichikawa N."/>
        </authorList>
    </citation>
    <scope>NUCLEOTIDE SEQUENCE [LARGE SCALE GENOMIC DNA]</scope>
    <source>
        <strain evidence="6 7">NBRC 109775</strain>
    </source>
</reference>
<comment type="similarity">
    <text evidence="1">Belongs to the peptidase S33 family.</text>
</comment>
<keyword evidence="3 6" id="KW-0378">Hydrolase</keyword>